<evidence type="ECO:0000313" key="6">
    <source>
        <dbReference type="Proteomes" id="UP001055868"/>
    </source>
</evidence>
<protein>
    <submittedName>
        <fullName evidence="5">Peptidase E</fullName>
    </submittedName>
</protein>
<reference evidence="5" key="1">
    <citation type="submission" date="2022-05" db="EMBL/GenBank/DDBJ databases">
        <title>Genomic analysis of Brachybacterium sp. CBA3104.</title>
        <authorList>
            <person name="Roh S.W."/>
            <person name="Kim Y.B."/>
            <person name="Kim Y."/>
        </authorList>
    </citation>
    <scope>NUCLEOTIDE SEQUENCE</scope>
    <source>
        <strain evidence="5">CBA3104</strain>
    </source>
</reference>
<proteinExistence type="inferred from homology"/>
<evidence type="ECO:0000256" key="3">
    <source>
        <dbReference type="ARBA" id="ARBA00022801"/>
    </source>
</evidence>
<keyword evidence="3" id="KW-0378">Hydrolase</keyword>
<dbReference type="InterPro" id="IPR005320">
    <property type="entry name" value="Peptidase_S51"/>
</dbReference>
<dbReference type="InterPro" id="IPR029062">
    <property type="entry name" value="Class_I_gatase-like"/>
</dbReference>
<keyword evidence="2" id="KW-0645">Protease</keyword>
<keyword evidence="6" id="KW-1185">Reference proteome</keyword>
<dbReference type="Proteomes" id="UP001055868">
    <property type="component" value="Chromosome"/>
</dbReference>
<dbReference type="CDD" id="cd03146">
    <property type="entry name" value="GAT1_Peptidase_E"/>
    <property type="match status" value="1"/>
</dbReference>
<evidence type="ECO:0000256" key="1">
    <source>
        <dbReference type="ARBA" id="ARBA00006534"/>
    </source>
</evidence>
<evidence type="ECO:0000256" key="4">
    <source>
        <dbReference type="ARBA" id="ARBA00022825"/>
    </source>
</evidence>
<keyword evidence="4" id="KW-0720">Serine protease</keyword>
<name>A0ABY4NAK4_9MICO</name>
<organism evidence="5 6">
    <name type="scientific">Brachybacterium kimchii</name>
    <dbReference type="NCBI Taxonomy" id="2942909"/>
    <lineage>
        <taxon>Bacteria</taxon>
        <taxon>Bacillati</taxon>
        <taxon>Actinomycetota</taxon>
        <taxon>Actinomycetes</taxon>
        <taxon>Micrococcales</taxon>
        <taxon>Dermabacteraceae</taxon>
        <taxon>Brachybacterium</taxon>
    </lineage>
</organism>
<dbReference type="SUPFAM" id="SSF52317">
    <property type="entry name" value="Class I glutamine amidotransferase-like"/>
    <property type="match status" value="1"/>
</dbReference>
<comment type="similarity">
    <text evidence="1">Belongs to the peptidase S51 family.</text>
</comment>
<sequence>MTASAPTILATSAGCVPHPRLRFAFGPMMRLATELAAEDGWHDPSGPPCICNVSTASGDDARFQRDMEEAAREAGYELHHLSLFSTPNVADIPAYLRSFDVIWVNGGSVVNLLAVWRAHGLDRVMRQLWEEGVVLAGVSAGSICWHTGGVTDSFGPDLAPVTDGLGMLPWANGVHCDSEEARMPLLRRLVAEGTLGETHCTDDSTGLLYRSQQLVEAVSEKRGARVRRLRRDDVSGGLVEEDLPVRLLEGALPGESAD</sequence>
<dbReference type="PANTHER" id="PTHR20842:SF0">
    <property type="entry name" value="ALPHA-ASPARTYL DIPEPTIDASE"/>
    <property type="match status" value="1"/>
</dbReference>
<gene>
    <name evidence="5" type="ORF">M4486_02905</name>
</gene>
<evidence type="ECO:0000313" key="5">
    <source>
        <dbReference type="EMBL" id="UQN30310.1"/>
    </source>
</evidence>
<dbReference type="Gene3D" id="3.40.50.880">
    <property type="match status" value="1"/>
</dbReference>
<accession>A0ABY4NAK4</accession>
<dbReference type="EMBL" id="CP097218">
    <property type="protein sequence ID" value="UQN30310.1"/>
    <property type="molecule type" value="Genomic_DNA"/>
</dbReference>
<dbReference type="RefSeq" id="WP_249479471.1">
    <property type="nucleotide sequence ID" value="NZ_CP097218.1"/>
</dbReference>
<dbReference type="PANTHER" id="PTHR20842">
    <property type="entry name" value="PROTEASE S51 ALPHA-ASPARTYL DIPEPTIDASE"/>
    <property type="match status" value="1"/>
</dbReference>
<evidence type="ECO:0000256" key="2">
    <source>
        <dbReference type="ARBA" id="ARBA00022670"/>
    </source>
</evidence>
<dbReference type="Pfam" id="PF03575">
    <property type="entry name" value="Peptidase_S51"/>
    <property type="match status" value="1"/>
</dbReference>